<evidence type="ECO:0000256" key="1">
    <source>
        <dbReference type="SAM" id="MobiDB-lite"/>
    </source>
</evidence>
<keyword evidence="4" id="KW-1185">Reference proteome</keyword>
<evidence type="ECO:0000313" key="4">
    <source>
        <dbReference type="Proteomes" id="UP000186955"/>
    </source>
</evidence>
<feature type="region of interest" description="Disordered" evidence="1">
    <location>
        <begin position="117"/>
        <end position="196"/>
    </location>
</feature>
<feature type="compositionally biased region" description="Low complexity" evidence="1">
    <location>
        <begin position="125"/>
        <end position="135"/>
    </location>
</feature>
<reference evidence="3 4" key="1">
    <citation type="submission" date="2016-10" db="EMBL/GenBank/DDBJ databases">
        <title>Genome sequence of the ascomycete fungus Penicillium subrubescens.</title>
        <authorList>
            <person name="De Vries R.P."/>
            <person name="Peng M."/>
            <person name="Dilokpimol A."/>
            <person name="Hilden K."/>
            <person name="Makela M.R."/>
            <person name="Grigoriev I."/>
            <person name="Riley R."/>
            <person name="Granchi Z."/>
        </authorList>
    </citation>
    <scope>NUCLEOTIDE SEQUENCE [LARGE SCALE GENOMIC DNA]</scope>
    <source>
        <strain evidence="3 4">CBS 132785</strain>
    </source>
</reference>
<keyword evidence="2" id="KW-0472">Membrane</keyword>
<comment type="caution">
    <text evidence="3">The sequence shown here is derived from an EMBL/GenBank/DDBJ whole genome shotgun (WGS) entry which is preliminary data.</text>
</comment>
<proteinExistence type="predicted"/>
<evidence type="ECO:0000256" key="2">
    <source>
        <dbReference type="SAM" id="Phobius"/>
    </source>
</evidence>
<dbReference type="AlphaFoldDB" id="A0A1Q5TAH5"/>
<feature type="region of interest" description="Disordered" evidence="1">
    <location>
        <begin position="16"/>
        <end position="40"/>
    </location>
</feature>
<protein>
    <submittedName>
        <fullName evidence="3">Uncharacterized protein</fullName>
    </submittedName>
</protein>
<keyword evidence="2" id="KW-1133">Transmembrane helix</keyword>
<dbReference type="Proteomes" id="UP000186955">
    <property type="component" value="Unassembled WGS sequence"/>
</dbReference>
<organism evidence="3 4">
    <name type="scientific">Penicillium subrubescens</name>
    <dbReference type="NCBI Taxonomy" id="1316194"/>
    <lineage>
        <taxon>Eukaryota</taxon>
        <taxon>Fungi</taxon>
        <taxon>Dikarya</taxon>
        <taxon>Ascomycota</taxon>
        <taxon>Pezizomycotina</taxon>
        <taxon>Eurotiomycetes</taxon>
        <taxon>Eurotiomycetidae</taxon>
        <taxon>Eurotiales</taxon>
        <taxon>Aspergillaceae</taxon>
        <taxon>Penicillium</taxon>
    </lineage>
</organism>
<name>A0A1Q5TAH5_9EURO</name>
<sequence>MTTIESIIPTMTTFSTGRVPMPSVAPSEAPPPPSSPTKPSAIDNLARIPAGLWVLIFLVVGFILTGGTFFFIKRQKAKPRNEVPLVDMNPTIEAITTATATLNKTTTSLENAAKHLNTAVRSQNTPTTITTTTPTQSPEEVEAEDHGQTPGPSSPPENVNGHPGPPKPKLRDKMRDPAYLNAGLSGGRTTMHGLGKVGKWLGIGEQA</sequence>
<accession>A0A1Q5TAH5</accession>
<feature type="transmembrane region" description="Helical" evidence="2">
    <location>
        <begin position="50"/>
        <end position="72"/>
    </location>
</feature>
<gene>
    <name evidence="3" type="ORF">PENSUB_10030</name>
</gene>
<dbReference type="EMBL" id="MNBE01000695">
    <property type="protein sequence ID" value="OKO97236.1"/>
    <property type="molecule type" value="Genomic_DNA"/>
</dbReference>
<evidence type="ECO:0000313" key="3">
    <source>
        <dbReference type="EMBL" id="OKO97236.1"/>
    </source>
</evidence>
<keyword evidence="2" id="KW-0812">Transmembrane</keyword>